<comment type="caution">
    <text evidence="2">The sequence shown here is derived from an EMBL/GenBank/DDBJ whole genome shotgun (WGS) entry which is preliminary data.</text>
</comment>
<dbReference type="Pfam" id="PF13673">
    <property type="entry name" value="Acetyltransf_10"/>
    <property type="match status" value="1"/>
</dbReference>
<protein>
    <submittedName>
        <fullName evidence="2">GNAT family N-acetyltransferase</fullName>
    </submittedName>
</protein>
<dbReference type="OrthoDB" id="9796171at2"/>
<accession>A0A4R6C0Y2</accession>
<dbReference type="RefSeq" id="WP_133451311.1">
    <property type="nucleotide sequence ID" value="NZ_SCWF01000003.1"/>
</dbReference>
<dbReference type="GO" id="GO:0016747">
    <property type="term" value="F:acyltransferase activity, transferring groups other than amino-acyl groups"/>
    <property type="evidence" value="ECO:0007669"/>
    <property type="project" value="InterPro"/>
</dbReference>
<dbReference type="InterPro" id="IPR016181">
    <property type="entry name" value="Acyl_CoA_acyltransferase"/>
</dbReference>
<dbReference type="EMBL" id="SCWF01000003">
    <property type="protein sequence ID" value="TDM14582.1"/>
    <property type="molecule type" value="Genomic_DNA"/>
</dbReference>
<dbReference type="Gene3D" id="3.40.630.30">
    <property type="match status" value="1"/>
</dbReference>
<dbReference type="AlphaFoldDB" id="A0A4R6C0Y2"/>
<sequence>MWEIRKIDELSTREWYDITRLRVDTFVVEQQCAYREIDDQDLAALHVTKFDDGLEAYARIIEGDDLYIGRVIVNQKFRGKGLSRELMTVCLNYIDEHYAGKTVKLQGQAHLADFYRSFGFAETSVIYFEDMIPHVDMERTYEKNL</sequence>
<evidence type="ECO:0000313" key="3">
    <source>
        <dbReference type="Proteomes" id="UP000294843"/>
    </source>
</evidence>
<organism evidence="2 3">
    <name type="scientific">Macrococcus bovicus</name>
    <dbReference type="NCBI Taxonomy" id="69968"/>
    <lineage>
        <taxon>Bacteria</taxon>
        <taxon>Bacillati</taxon>
        <taxon>Bacillota</taxon>
        <taxon>Bacilli</taxon>
        <taxon>Bacillales</taxon>
        <taxon>Staphylococcaceae</taxon>
        <taxon>Macrococcus</taxon>
    </lineage>
</organism>
<dbReference type="Proteomes" id="UP000294843">
    <property type="component" value="Unassembled WGS sequence"/>
</dbReference>
<gene>
    <name evidence="2" type="ORF">ERX55_03970</name>
</gene>
<dbReference type="PROSITE" id="PS51186">
    <property type="entry name" value="GNAT"/>
    <property type="match status" value="1"/>
</dbReference>
<reference evidence="2 3" key="1">
    <citation type="submission" date="2019-01" db="EMBL/GenBank/DDBJ databases">
        <title>Draft genome sequences of the type strains of six Macrococcus species.</title>
        <authorList>
            <person name="Mazhar S."/>
            <person name="Altermann E."/>
            <person name="Hill C."/>
            <person name="Mcauliffe O."/>
        </authorList>
    </citation>
    <scope>NUCLEOTIDE SEQUENCE [LARGE SCALE GENOMIC DNA]</scope>
    <source>
        <strain evidence="2 3">ATCC 51825</strain>
    </source>
</reference>
<proteinExistence type="predicted"/>
<keyword evidence="3" id="KW-1185">Reference proteome</keyword>
<dbReference type="CDD" id="cd04301">
    <property type="entry name" value="NAT_SF"/>
    <property type="match status" value="1"/>
</dbReference>
<dbReference type="SUPFAM" id="SSF55729">
    <property type="entry name" value="Acyl-CoA N-acyltransferases (Nat)"/>
    <property type="match status" value="1"/>
</dbReference>
<name>A0A4R6C0Y2_9STAP</name>
<evidence type="ECO:0000259" key="1">
    <source>
        <dbReference type="PROSITE" id="PS51186"/>
    </source>
</evidence>
<dbReference type="InterPro" id="IPR000182">
    <property type="entry name" value="GNAT_dom"/>
</dbReference>
<keyword evidence="2" id="KW-0808">Transferase</keyword>
<evidence type="ECO:0000313" key="2">
    <source>
        <dbReference type="EMBL" id="TDM14582.1"/>
    </source>
</evidence>
<feature type="domain" description="N-acetyltransferase" evidence="1">
    <location>
        <begin position="5"/>
        <end position="142"/>
    </location>
</feature>